<feature type="non-terminal residue" evidence="1">
    <location>
        <position position="1"/>
    </location>
</feature>
<name>X1J4H4_9ZZZZ</name>
<organism evidence="1">
    <name type="scientific">marine sediment metagenome</name>
    <dbReference type="NCBI Taxonomy" id="412755"/>
    <lineage>
        <taxon>unclassified sequences</taxon>
        <taxon>metagenomes</taxon>
        <taxon>ecological metagenomes</taxon>
    </lineage>
</organism>
<dbReference type="EMBL" id="BARU01026019">
    <property type="protein sequence ID" value="GAH73244.1"/>
    <property type="molecule type" value="Genomic_DNA"/>
</dbReference>
<evidence type="ECO:0000313" key="1">
    <source>
        <dbReference type="EMBL" id="GAH73244.1"/>
    </source>
</evidence>
<dbReference type="AlphaFoldDB" id="X1J4H4"/>
<protein>
    <submittedName>
        <fullName evidence="1">Uncharacterized protein</fullName>
    </submittedName>
</protein>
<accession>X1J4H4</accession>
<proteinExistence type="predicted"/>
<comment type="caution">
    <text evidence="1">The sequence shown here is derived from an EMBL/GenBank/DDBJ whole genome shotgun (WGS) entry which is preliminary data.</text>
</comment>
<sequence length="33" mass="3859">ETEVLEQVKRRVQEQFPKELVNMLVFGSKANIV</sequence>
<reference evidence="1" key="1">
    <citation type="journal article" date="2014" name="Front. Microbiol.">
        <title>High frequency of phylogenetically diverse reductive dehalogenase-homologous genes in deep subseafloor sedimentary metagenomes.</title>
        <authorList>
            <person name="Kawai M."/>
            <person name="Futagami T."/>
            <person name="Toyoda A."/>
            <person name="Takaki Y."/>
            <person name="Nishi S."/>
            <person name="Hori S."/>
            <person name="Arai W."/>
            <person name="Tsubouchi T."/>
            <person name="Morono Y."/>
            <person name="Uchiyama I."/>
            <person name="Ito T."/>
            <person name="Fujiyama A."/>
            <person name="Inagaki F."/>
            <person name="Takami H."/>
        </authorList>
    </citation>
    <scope>NUCLEOTIDE SEQUENCE</scope>
    <source>
        <strain evidence="1">Expedition CK06-06</strain>
    </source>
</reference>
<gene>
    <name evidence="1" type="ORF">S03H2_41846</name>
</gene>